<keyword evidence="1" id="KW-1133">Transmembrane helix</keyword>
<evidence type="ECO:0000313" key="2">
    <source>
        <dbReference type="EMBL" id="KAJ0206534.1"/>
    </source>
</evidence>
<keyword evidence="1" id="KW-0472">Membrane</keyword>
<dbReference type="AlphaFoldDB" id="A0A9R1VJL0"/>
<accession>A0A9R1VJL0</accession>
<organism evidence="2 3">
    <name type="scientific">Lactuca sativa</name>
    <name type="common">Garden lettuce</name>
    <dbReference type="NCBI Taxonomy" id="4236"/>
    <lineage>
        <taxon>Eukaryota</taxon>
        <taxon>Viridiplantae</taxon>
        <taxon>Streptophyta</taxon>
        <taxon>Embryophyta</taxon>
        <taxon>Tracheophyta</taxon>
        <taxon>Spermatophyta</taxon>
        <taxon>Magnoliopsida</taxon>
        <taxon>eudicotyledons</taxon>
        <taxon>Gunneridae</taxon>
        <taxon>Pentapetalae</taxon>
        <taxon>asterids</taxon>
        <taxon>campanulids</taxon>
        <taxon>Asterales</taxon>
        <taxon>Asteraceae</taxon>
        <taxon>Cichorioideae</taxon>
        <taxon>Cichorieae</taxon>
        <taxon>Lactucinae</taxon>
        <taxon>Lactuca</taxon>
    </lineage>
</organism>
<proteinExistence type="predicted"/>
<keyword evidence="3" id="KW-1185">Reference proteome</keyword>
<name>A0A9R1VJL0_LACSA</name>
<protein>
    <submittedName>
        <fullName evidence="2">Uncharacterized protein</fullName>
    </submittedName>
</protein>
<evidence type="ECO:0000313" key="3">
    <source>
        <dbReference type="Proteomes" id="UP000235145"/>
    </source>
</evidence>
<evidence type="ECO:0000256" key="1">
    <source>
        <dbReference type="SAM" id="Phobius"/>
    </source>
</evidence>
<comment type="caution">
    <text evidence="2">The sequence shown here is derived from an EMBL/GenBank/DDBJ whole genome shotgun (WGS) entry which is preliminary data.</text>
</comment>
<feature type="transmembrane region" description="Helical" evidence="1">
    <location>
        <begin position="95"/>
        <end position="114"/>
    </location>
</feature>
<dbReference type="Proteomes" id="UP000235145">
    <property type="component" value="Unassembled WGS sequence"/>
</dbReference>
<sequence>MKGSKVHAFCVKKWFLKFQCYLKEDRSIYVKKPSVATNTSKFNLYFVAFVDIIGHIFEYGSIDSSEQDKSKHKMLLHFQDIDISTNLKVTLWVNFFLYVGLFLSGYFGVGRLFINNDIDEITSYKNKLVSQNGQQLSSSVINMIASKQDI</sequence>
<reference evidence="2 3" key="1">
    <citation type="journal article" date="2017" name="Nat. Commun.">
        <title>Genome assembly with in vitro proximity ligation data and whole-genome triplication in lettuce.</title>
        <authorList>
            <person name="Reyes-Chin-Wo S."/>
            <person name="Wang Z."/>
            <person name="Yang X."/>
            <person name="Kozik A."/>
            <person name="Arikit S."/>
            <person name="Song C."/>
            <person name="Xia L."/>
            <person name="Froenicke L."/>
            <person name="Lavelle D.O."/>
            <person name="Truco M.J."/>
            <person name="Xia R."/>
            <person name="Zhu S."/>
            <person name="Xu C."/>
            <person name="Xu H."/>
            <person name="Xu X."/>
            <person name="Cox K."/>
            <person name="Korf I."/>
            <person name="Meyers B.C."/>
            <person name="Michelmore R.W."/>
        </authorList>
    </citation>
    <scope>NUCLEOTIDE SEQUENCE [LARGE SCALE GENOMIC DNA]</scope>
    <source>
        <strain evidence="3">cv. Salinas</strain>
        <tissue evidence="2">Seedlings</tissue>
    </source>
</reference>
<keyword evidence="1" id="KW-0812">Transmembrane</keyword>
<dbReference type="EMBL" id="NBSK02000005">
    <property type="protein sequence ID" value="KAJ0206534.1"/>
    <property type="molecule type" value="Genomic_DNA"/>
</dbReference>
<gene>
    <name evidence="2" type="ORF">LSAT_V11C500251960</name>
</gene>